<name>A0ABV2JEQ8_9STRE</name>
<organism evidence="2 3">
    <name type="scientific">Streptococcus porcorum</name>
    <dbReference type="NCBI Taxonomy" id="701526"/>
    <lineage>
        <taxon>Bacteria</taxon>
        <taxon>Bacillati</taxon>
        <taxon>Bacillota</taxon>
        <taxon>Bacilli</taxon>
        <taxon>Lactobacillales</taxon>
        <taxon>Streptococcaceae</taxon>
        <taxon>Streptococcus</taxon>
    </lineage>
</organism>
<dbReference type="Pfam" id="PF11364">
    <property type="entry name" value="DUF3165"/>
    <property type="match status" value="1"/>
</dbReference>
<feature type="transmembrane region" description="Helical" evidence="1">
    <location>
        <begin position="27"/>
        <end position="49"/>
    </location>
</feature>
<dbReference type="EMBL" id="JBEPLN010000008">
    <property type="protein sequence ID" value="MET3634030.1"/>
    <property type="molecule type" value="Genomic_DNA"/>
</dbReference>
<keyword evidence="1" id="KW-0472">Membrane</keyword>
<evidence type="ECO:0000313" key="2">
    <source>
        <dbReference type="EMBL" id="MET3634030.1"/>
    </source>
</evidence>
<dbReference type="RefSeq" id="WP_354368097.1">
    <property type="nucleotide sequence ID" value="NZ_JBEPLN010000008.1"/>
</dbReference>
<protein>
    <recommendedName>
        <fullName evidence="4">DUF3165 family protein</fullName>
    </recommendedName>
</protein>
<reference evidence="2 3" key="1">
    <citation type="submission" date="2024-06" db="EMBL/GenBank/DDBJ databases">
        <title>Genomic Encyclopedia of Type Strains, Phase IV (KMG-IV): sequencing the most valuable type-strain genomes for metagenomic binning, comparative biology and taxonomic classification.</title>
        <authorList>
            <person name="Goeker M."/>
        </authorList>
    </citation>
    <scope>NUCLEOTIDE SEQUENCE [LARGE SCALE GENOMIC DNA]</scope>
    <source>
        <strain evidence="2 3">DSM 28302</strain>
    </source>
</reference>
<evidence type="ECO:0000256" key="1">
    <source>
        <dbReference type="SAM" id="Phobius"/>
    </source>
</evidence>
<evidence type="ECO:0000313" key="3">
    <source>
        <dbReference type="Proteomes" id="UP001549037"/>
    </source>
</evidence>
<sequence>MSYLILALLIVVYYVFAAPKTVKSTMNVIAFVGLCASLLVLGGLSLVKLVQSPPEIFIGFAMTILAYFVILDISKLPKRDKSNRR</sequence>
<comment type="caution">
    <text evidence="2">The sequence shown here is derived from an EMBL/GenBank/DDBJ whole genome shotgun (WGS) entry which is preliminary data.</text>
</comment>
<accession>A0ABV2JEQ8</accession>
<dbReference type="Proteomes" id="UP001549037">
    <property type="component" value="Unassembled WGS sequence"/>
</dbReference>
<keyword evidence="1" id="KW-1133">Transmembrane helix</keyword>
<dbReference type="InterPro" id="IPR021506">
    <property type="entry name" value="DUF3165"/>
</dbReference>
<feature type="transmembrane region" description="Helical" evidence="1">
    <location>
        <begin position="56"/>
        <end position="74"/>
    </location>
</feature>
<evidence type="ECO:0008006" key="4">
    <source>
        <dbReference type="Google" id="ProtNLM"/>
    </source>
</evidence>
<keyword evidence="1" id="KW-0812">Transmembrane</keyword>
<gene>
    <name evidence="2" type="ORF">ABID28_000666</name>
</gene>
<keyword evidence="3" id="KW-1185">Reference proteome</keyword>
<proteinExistence type="predicted"/>